<name>A0A8A1LCX3_AJEC8</name>
<protein>
    <submittedName>
        <fullName evidence="2">Uncharacterized protein</fullName>
    </submittedName>
</protein>
<dbReference type="EMBL" id="CP069103">
    <property type="protein sequence ID" value="QSS52258.1"/>
    <property type="molecule type" value="Genomic_DNA"/>
</dbReference>
<evidence type="ECO:0000313" key="3">
    <source>
        <dbReference type="Proteomes" id="UP000663419"/>
    </source>
</evidence>
<evidence type="ECO:0000256" key="1">
    <source>
        <dbReference type="SAM" id="MobiDB-lite"/>
    </source>
</evidence>
<sequence>MLLAWKRAGWRENRERQFVTSYSVLLRNYCYCGRAVFVKDQARSETKRRGMPNKATGSERTGAKIKRNQIVKIKKIKENKEKKMNE</sequence>
<dbReference type="Proteomes" id="UP000663419">
    <property type="component" value="Chromosome 2"/>
</dbReference>
<gene>
    <name evidence="2" type="ORF">I7I53_07833</name>
</gene>
<organism evidence="2 3">
    <name type="scientific">Ajellomyces capsulatus (strain H88)</name>
    <name type="common">Darling's disease fungus</name>
    <name type="synonym">Histoplasma capsulatum</name>
    <dbReference type="NCBI Taxonomy" id="544711"/>
    <lineage>
        <taxon>Eukaryota</taxon>
        <taxon>Fungi</taxon>
        <taxon>Dikarya</taxon>
        <taxon>Ascomycota</taxon>
        <taxon>Pezizomycotina</taxon>
        <taxon>Eurotiomycetes</taxon>
        <taxon>Eurotiomycetidae</taxon>
        <taxon>Onygenales</taxon>
        <taxon>Ajellomycetaceae</taxon>
        <taxon>Histoplasma</taxon>
    </lineage>
</organism>
<dbReference type="AlphaFoldDB" id="A0A8A1LCX3"/>
<evidence type="ECO:0000313" key="2">
    <source>
        <dbReference type="EMBL" id="QSS52258.1"/>
    </source>
</evidence>
<dbReference type="VEuPathDB" id="FungiDB:I7I53_07833"/>
<reference evidence="2" key="1">
    <citation type="submission" date="2021-01" db="EMBL/GenBank/DDBJ databases">
        <title>Chromosome-level genome assembly of a human fungal pathogen reveals clustering of transcriptionally co-regulated genes.</title>
        <authorList>
            <person name="Voorhies M."/>
            <person name="Cohen S."/>
            <person name="Shea T.P."/>
            <person name="Petrus S."/>
            <person name="Munoz J.F."/>
            <person name="Poplawski S."/>
            <person name="Goldman W.E."/>
            <person name="Michael T."/>
            <person name="Cuomo C.A."/>
            <person name="Sil A."/>
            <person name="Beyhan S."/>
        </authorList>
    </citation>
    <scope>NUCLEOTIDE SEQUENCE</scope>
    <source>
        <strain evidence="2">H88</strain>
    </source>
</reference>
<feature type="region of interest" description="Disordered" evidence="1">
    <location>
        <begin position="43"/>
        <end position="64"/>
    </location>
</feature>
<accession>A0A8A1LCX3</accession>
<proteinExistence type="predicted"/>